<dbReference type="Gene3D" id="2.60.40.420">
    <property type="entry name" value="Cupredoxins - blue copper proteins"/>
    <property type="match status" value="1"/>
</dbReference>
<name>A0ABV5ANI0_9BACL</name>
<evidence type="ECO:0000313" key="3">
    <source>
        <dbReference type="Proteomes" id="UP001580346"/>
    </source>
</evidence>
<reference evidence="2 3" key="1">
    <citation type="submission" date="2024-09" db="EMBL/GenBank/DDBJ databases">
        <title>Paenibacillus zeirhizospherea sp. nov., isolated from surface of the maize (Zea mays) roots in a horticulture field, Hungary.</title>
        <authorList>
            <person name="Marton D."/>
            <person name="Farkas M."/>
            <person name="Bedics A."/>
            <person name="Toth E."/>
            <person name="Tancsics A."/>
            <person name="Boka K."/>
            <person name="Maroti G."/>
            <person name="Kriszt B."/>
            <person name="Cserhati M."/>
        </authorList>
    </citation>
    <scope>NUCLEOTIDE SEQUENCE [LARGE SCALE GENOMIC DNA]</scope>
    <source>
        <strain evidence="2 3">KCTC 33519</strain>
    </source>
</reference>
<comment type="caution">
    <text evidence="2">The sequence shown here is derived from an EMBL/GenBank/DDBJ whole genome shotgun (WGS) entry which is preliminary data.</text>
</comment>
<dbReference type="RefSeq" id="WP_375353279.1">
    <property type="nucleotide sequence ID" value="NZ_JBHHMI010000002.1"/>
</dbReference>
<sequence>MTKYIAKWWPLLVLGLAVLSVAASLLIYFNISAVSASLDKQQVTQEEDLANYEVVTVKVENDSFTPAHIEVKQGVPTKIDFKKLTNLTHIRSIVSQDLDMIVYLENKDNYYTVDTNLKPGTYNFNCGMYMTYGTLTVK</sequence>
<dbReference type="Proteomes" id="UP001580346">
    <property type="component" value="Unassembled WGS sequence"/>
</dbReference>
<evidence type="ECO:0000313" key="2">
    <source>
        <dbReference type="EMBL" id="MFB5265743.1"/>
    </source>
</evidence>
<accession>A0ABV5ANI0</accession>
<feature type="domain" description="EfeO-type cupredoxin-like" evidence="1">
    <location>
        <begin position="45"/>
        <end position="137"/>
    </location>
</feature>
<keyword evidence="3" id="KW-1185">Reference proteome</keyword>
<evidence type="ECO:0000259" key="1">
    <source>
        <dbReference type="Pfam" id="PF13473"/>
    </source>
</evidence>
<organism evidence="2 3">
    <name type="scientific">Paenibacillus enshidis</name>
    <dbReference type="NCBI Taxonomy" id="1458439"/>
    <lineage>
        <taxon>Bacteria</taxon>
        <taxon>Bacillati</taxon>
        <taxon>Bacillota</taxon>
        <taxon>Bacilli</taxon>
        <taxon>Bacillales</taxon>
        <taxon>Paenibacillaceae</taxon>
        <taxon>Paenibacillus</taxon>
    </lineage>
</organism>
<gene>
    <name evidence="2" type="ORF">ACE41H_02940</name>
</gene>
<dbReference type="InterPro" id="IPR008972">
    <property type="entry name" value="Cupredoxin"/>
</dbReference>
<dbReference type="EMBL" id="JBHHMI010000002">
    <property type="protein sequence ID" value="MFB5265743.1"/>
    <property type="molecule type" value="Genomic_DNA"/>
</dbReference>
<dbReference type="InterPro" id="IPR028096">
    <property type="entry name" value="EfeO_Cupredoxin"/>
</dbReference>
<proteinExistence type="predicted"/>
<dbReference type="SUPFAM" id="SSF49503">
    <property type="entry name" value="Cupredoxins"/>
    <property type="match status" value="1"/>
</dbReference>
<protein>
    <submittedName>
        <fullName evidence="2">Cupredoxin domain-containing protein</fullName>
    </submittedName>
</protein>
<dbReference type="Pfam" id="PF13473">
    <property type="entry name" value="Cupredoxin_1"/>
    <property type="match status" value="1"/>
</dbReference>